<dbReference type="SUPFAM" id="SSF56801">
    <property type="entry name" value="Acetyl-CoA synthetase-like"/>
    <property type="match status" value="1"/>
</dbReference>
<evidence type="ECO:0000313" key="6">
    <source>
        <dbReference type="EMBL" id="SBT39362.1"/>
    </source>
</evidence>
<dbReference type="EMBL" id="LT594323">
    <property type="protein sequence ID" value="SBT39362.1"/>
    <property type="molecule type" value="Genomic_DNA"/>
</dbReference>
<dbReference type="SUPFAM" id="SSF52777">
    <property type="entry name" value="CoA-dependent acyltransferases"/>
    <property type="match status" value="2"/>
</dbReference>
<dbReference type="Gene3D" id="3.30.559.10">
    <property type="entry name" value="Chloramphenicol acetyltransferase-like domain"/>
    <property type="match status" value="1"/>
</dbReference>
<dbReference type="PANTHER" id="PTHR45527">
    <property type="entry name" value="NONRIBOSOMAL PEPTIDE SYNTHETASE"/>
    <property type="match status" value="1"/>
</dbReference>
<dbReference type="InterPro" id="IPR025110">
    <property type="entry name" value="AMP-bd_C"/>
</dbReference>
<protein>
    <submittedName>
        <fullName evidence="6">Amino acid adenylation domain-containing protein</fullName>
    </submittedName>
</protein>
<dbReference type="FunFam" id="3.40.50.980:FF:000001">
    <property type="entry name" value="Non-ribosomal peptide synthetase"/>
    <property type="match status" value="1"/>
</dbReference>
<dbReference type="InterPro" id="IPR036736">
    <property type="entry name" value="ACP-like_sf"/>
</dbReference>
<feature type="domain" description="Carrier" evidence="5">
    <location>
        <begin position="941"/>
        <end position="1016"/>
    </location>
</feature>
<name>A0A1A8Z5Z3_9ACTN</name>
<dbReference type="OrthoDB" id="2472181at2"/>
<dbReference type="InterPro" id="IPR001242">
    <property type="entry name" value="Condensation_dom"/>
</dbReference>
<comment type="similarity">
    <text evidence="2">Belongs to the ATP-dependent AMP-binding enzyme family.</text>
</comment>
<dbReference type="GO" id="GO:0008610">
    <property type="term" value="P:lipid biosynthetic process"/>
    <property type="evidence" value="ECO:0007669"/>
    <property type="project" value="UniProtKB-ARBA"/>
</dbReference>
<keyword evidence="7" id="KW-1185">Reference proteome</keyword>
<comment type="cofactor">
    <cofactor evidence="1">
        <name>pantetheine 4'-phosphate</name>
        <dbReference type="ChEBI" id="CHEBI:47942"/>
    </cofactor>
</comment>
<dbReference type="PATRIC" id="fig|261654.4.peg.900"/>
<dbReference type="CDD" id="cd05930">
    <property type="entry name" value="A_NRPS"/>
    <property type="match status" value="1"/>
</dbReference>
<dbReference type="Gene3D" id="2.30.38.10">
    <property type="entry name" value="Luciferase, Domain 3"/>
    <property type="match status" value="1"/>
</dbReference>
<dbReference type="RefSeq" id="WP_091657776.1">
    <property type="nucleotide sequence ID" value="NZ_LT594323.1"/>
</dbReference>
<dbReference type="GO" id="GO:0005829">
    <property type="term" value="C:cytosol"/>
    <property type="evidence" value="ECO:0007669"/>
    <property type="project" value="TreeGrafter"/>
</dbReference>
<dbReference type="AlphaFoldDB" id="A0A1A8Z5Z3"/>
<evidence type="ECO:0000313" key="7">
    <source>
        <dbReference type="Proteomes" id="UP000199385"/>
    </source>
</evidence>
<dbReference type="Gene3D" id="3.30.300.30">
    <property type="match status" value="1"/>
</dbReference>
<dbReference type="Pfam" id="PF00668">
    <property type="entry name" value="Condensation"/>
    <property type="match status" value="1"/>
</dbReference>
<dbReference type="InterPro" id="IPR000873">
    <property type="entry name" value="AMP-dep_synth/lig_dom"/>
</dbReference>
<dbReference type="FunFam" id="2.30.38.10:FF:000001">
    <property type="entry name" value="Non-ribosomal peptide synthetase PvdI"/>
    <property type="match status" value="1"/>
</dbReference>
<reference evidence="7" key="1">
    <citation type="submission" date="2016-06" db="EMBL/GenBank/DDBJ databases">
        <authorList>
            <person name="Varghese N."/>
            <person name="Submissions Spin"/>
        </authorList>
    </citation>
    <scope>NUCLEOTIDE SEQUENCE [LARGE SCALE GENOMIC DNA]</scope>
    <source>
        <strain evidence="7">DSM 44815</strain>
    </source>
</reference>
<accession>A0A1A8Z5Z3</accession>
<dbReference type="InterPro" id="IPR045851">
    <property type="entry name" value="AMP-bd_C_sf"/>
</dbReference>
<evidence type="ECO:0000256" key="4">
    <source>
        <dbReference type="ARBA" id="ARBA00022553"/>
    </source>
</evidence>
<dbReference type="Gene3D" id="3.40.50.980">
    <property type="match status" value="2"/>
</dbReference>
<dbReference type="Gene3D" id="3.30.559.30">
    <property type="entry name" value="Nonribosomal peptide synthetase, condensation domain"/>
    <property type="match status" value="1"/>
</dbReference>
<dbReference type="GO" id="GO:0043041">
    <property type="term" value="P:amino acid activation for nonribosomal peptide biosynthetic process"/>
    <property type="evidence" value="ECO:0007669"/>
    <property type="project" value="TreeGrafter"/>
</dbReference>
<dbReference type="GO" id="GO:0031177">
    <property type="term" value="F:phosphopantetheine binding"/>
    <property type="evidence" value="ECO:0007669"/>
    <property type="project" value="TreeGrafter"/>
</dbReference>
<keyword evidence="4" id="KW-0597">Phosphoprotein</keyword>
<sequence length="1039" mass="110383">MSQEWTFPASFAQERVWMANQLDPESPVFNVSVPYRFPGAVDAEAATAALDRLVARHEALRTHLRVDDGVLVQVIRAHEPVRVPAEDLSGRSAAERDARVEELRGELARTPIPLDAPPLWRARLLRVDEGWWLMFVVHHAVFDSHSAVLFHRELAAITEATLAGVEPDLPELPIQYADFAVWQRGQLTGAELDRQLAFWTDHLTGAPPVTGLPLDRPRPARLGFAGDEVRFDLPEGLLDRVGALATGAAATPYMVLLAGFAALLSRISGDTDVVVGVSTAGRDSPELAPLIGMFVNPVALRCDVTGDPTFRELLNRVRDGLLNAMDHGQTPFQRIVEAVDPQRDPSVQPIFQTALNFIPDSGLDPVRLGTTKDDLAFDITTGESRLVYRTELFDRSSAEAVVERYVRLLDAAVGDPDRPVAGLPLLAPADADRLLGTGADDAHDVPPSTVPDEVQRQAAATPDAVALVCDGVGLTYAELNTAANRLARLLVARGAGPEDRVALALPRSCDLVVAILAVLKSGAAYVPVDTTYPAGRIGYLLEDAAPALVVAAPETAALVPGEALVLDGEVGADQSGADLTDADRRAPLRPEHPAYVLYTSGSTGRPKGVVVEHRAATAYLAWARHTYPGLAGTALLHSPVAFDLTVTGLLGTLTAGGTVRLAAIDEPAARAGGRPDFLKVTPSHLPLLDGELSPTTDLVIGGEALTGEQLAGWRAAHGDVAVINEYGPTEATVGCVAARIAPGEPVPPGPVPIGTPTWNTRALLLDAALQPVPSGVVGELYVAGTQLARGYHRRPGLTAERFLPCPYGPPGQRMYATGDLARRRPDGSLEYLGRRDDQVKVRGMRIELGEIEAALLAHPDVRAAAAAVRIDSGEPVLVGYLVGPAVEESVRAELARELPAHLVPSALVRLDALPLTPNGKLDRAALPAPATVAPAEDSYVPPRTDAESLVAEVFAEILQVEKVGALDDFFALGGNSLRGMRAMARIRAEVDVELPMRALFSSPVVADLAARIEERIAAELDGLSDTEVAALLAAEEEAR</sequence>
<dbReference type="InterPro" id="IPR009081">
    <property type="entry name" value="PP-bd_ACP"/>
</dbReference>
<dbReference type="InterPro" id="IPR023213">
    <property type="entry name" value="CAT-like_dom_sf"/>
</dbReference>
<dbReference type="Gene3D" id="3.40.50.1820">
    <property type="entry name" value="alpha/beta hydrolase"/>
    <property type="match status" value="1"/>
</dbReference>
<dbReference type="CDD" id="cd19531">
    <property type="entry name" value="LCL_NRPS-like"/>
    <property type="match status" value="1"/>
</dbReference>
<dbReference type="InterPro" id="IPR020845">
    <property type="entry name" value="AMP-binding_CS"/>
</dbReference>
<proteinExistence type="inferred from homology"/>
<dbReference type="PANTHER" id="PTHR45527:SF1">
    <property type="entry name" value="FATTY ACID SYNTHASE"/>
    <property type="match status" value="1"/>
</dbReference>
<dbReference type="PROSITE" id="PS00455">
    <property type="entry name" value="AMP_BINDING"/>
    <property type="match status" value="1"/>
</dbReference>
<evidence type="ECO:0000256" key="2">
    <source>
        <dbReference type="ARBA" id="ARBA00006432"/>
    </source>
</evidence>
<evidence type="ECO:0000256" key="1">
    <source>
        <dbReference type="ARBA" id="ARBA00001957"/>
    </source>
</evidence>
<dbReference type="FunFam" id="3.30.300.30:FF:000010">
    <property type="entry name" value="Enterobactin synthetase component F"/>
    <property type="match status" value="1"/>
</dbReference>
<dbReference type="InterPro" id="IPR010071">
    <property type="entry name" value="AA_adenyl_dom"/>
</dbReference>
<dbReference type="STRING" id="261654.GA0070611_0876"/>
<dbReference type="NCBIfam" id="TIGR01733">
    <property type="entry name" value="AA-adenyl-dom"/>
    <property type="match status" value="1"/>
</dbReference>
<dbReference type="Pfam" id="PF00501">
    <property type="entry name" value="AMP-binding"/>
    <property type="match status" value="1"/>
</dbReference>
<dbReference type="FunFam" id="1.10.1200.10:FF:000005">
    <property type="entry name" value="Nonribosomal peptide synthetase 1"/>
    <property type="match status" value="1"/>
</dbReference>
<dbReference type="Pfam" id="PF13193">
    <property type="entry name" value="AMP-binding_C"/>
    <property type="match status" value="1"/>
</dbReference>
<dbReference type="Proteomes" id="UP000199385">
    <property type="component" value="Chromosome I"/>
</dbReference>
<dbReference type="InterPro" id="IPR029058">
    <property type="entry name" value="AB_hydrolase_fold"/>
</dbReference>
<keyword evidence="3" id="KW-0596">Phosphopantetheine</keyword>
<dbReference type="GO" id="GO:0003824">
    <property type="term" value="F:catalytic activity"/>
    <property type="evidence" value="ECO:0007669"/>
    <property type="project" value="InterPro"/>
</dbReference>
<gene>
    <name evidence="6" type="ORF">GA0070611_0876</name>
</gene>
<organism evidence="6 7">
    <name type="scientific">Micromonospora auratinigra</name>
    <dbReference type="NCBI Taxonomy" id="261654"/>
    <lineage>
        <taxon>Bacteria</taxon>
        <taxon>Bacillati</taxon>
        <taxon>Actinomycetota</taxon>
        <taxon>Actinomycetes</taxon>
        <taxon>Micromonosporales</taxon>
        <taxon>Micromonosporaceae</taxon>
        <taxon>Micromonospora</taxon>
    </lineage>
</organism>
<dbReference type="Pfam" id="PF00550">
    <property type="entry name" value="PP-binding"/>
    <property type="match status" value="1"/>
</dbReference>
<evidence type="ECO:0000259" key="5">
    <source>
        <dbReference type="PROSITE" id="PS50075"/>
    </source>
</evidence>
<evidence type="ECO:0000256" key="3">
    <source>
        <dbReference type="ARBA" id="ARBA00022450"/>
    </source>
</evidence>
<dbReference type="PROSITE" id="PS50075">
    <property type="entry name" value="CARRIER"/>
    <property type="match status" value="1"/>
</dbReference>
<dbReference type="SUPFAM" id="SSF47336">
    <property type="entry name" value="ACP-like"/>
    <property type="match status" value="1"/>
</dbReference>
<dbReference type="GO" id="GO:0044550">
    <property type="term" value="P:secondary metabolite biosynthetic process"/>
    <property type="evidence" value="ECO:0007669"/>
    <property type="project" value="TreeGrafter"/>
</dbReference>